<dbReference type="EMBL" id="KZ678541">
    <property type="protein sequence ID" value="PSR80135.1"/>
    <property type="molecule type" value="Genomic_DNA"/>
</dbReference>
<keyword evidence="2" id="KW-1185">Reference proteome</keyword>
<protein>
    <submittedName>
        <fullName evidence="1">Uncharacterized protein</fullName>
    </submittedName>
</protein>
<proteinExistence type="predicted"/>
<accession>A0A2T2ZZN0</accession>
<gene>
    <name evidence="1" type="ORF">BD289DRAFT_441292</name>
</gene>
<dbReference type="Proteomes" id="UP000241462">
    <property type="component" value="Unassembled WGS sequence"/>
</dbReference>
<reference evidence="1 2" key="1">
    <citation type="journal article" date="2018" name="Mycol. Prog.">
        <title>Coniella lustricola, a new species from submerged detritus.</title>
        <authorList>
            <person name="Raudabaugh D.B."/>
            <person name="Iturriaga T."/>
            <person name="Carver A."/>
            <person name="Mondo S."/>
            <person name="Pangilinan J."/>
            <person name="Lipzen A."/>
            <person name="He G."/>
            <person name="Amirebrahimi M."/>
            <person name="Grigoriev I.V."/>
            <person name="Miller A.N."/>
        </authorList>
    </citation>
    <scope>NUCLEOTIDE SEQUENCE [LARGE SCALE GENOMIC DNA]</scope>
    <source>
        <strain evidence="1 2">B22-T-1</strain>
    </source>
</reference>
<evidence type="ECO:0000313" key="1">
    <source>
        <dbReference type="EMBL" id="PSR80135.1"/>
    </source>
</evidence>
<dbReference type="InParanoid" id="A0A2T2ZZN0"/>
<organism evidence="1 2">
    <name type="scientific">Coniella lustricola</name>
    <dbReference type="NCBI Taxonomy" id="2025994"/>
    <lineage>
        <taxon>Eukaryota</taxon>
        <taxon>Fungi</taxon>
        <taxon>Dikarya</taxon>
        <taxon>Ascomycota</taxon>
        <taxon>Pezizomycotina</taxon>
        <taxon>Sordariomycetes</taxon>
        <taxon>Sordariomycetidae</taxon>
        <taxon>Diaporthales</taxon>
        <taxon>Schizoparmaceae</taxon>
        <taxon>Coniella</taxon>
    </lineage>
</organism>
<dbReference type="AlphaFoldDB" id="A0A2T2ZZN0"/>
<sequence length="155" mass="17620">MLEDNVGSAARLKAELAEPLAYSGYGTRYSYSNIFSKAAALRGKDEQEMQHSYIVLLLHTTVAHMDFHDPLTHPSHQIQSVICWQCDNKSSFITCSLGVFRLRSKHRSQARAFEMTRAHQVHLAISKDLESLTSNSRSSYISLPRSKKNERKVDH</sequence>
<evidence type="ECO:0000313" key="2">
    <source>
        <dbReference type="Proteomes" id="UP000241462"/>
    </source>
</evidence>
<name>A0A2T2ZZN0_9PEZI</name>